<dbReference type="CDD" id="cd06582">
    <property type="entry name" value="TM_PBP1_LivH_like"/>
    <property type="match status" value="1"/>
</dbReference>
<keyword evidence="2" id="KW-0813">Transport</keyword>
<dbReference type="PANTHER" id="PTHR11795">
    <property type="entry name" value="BRANCHED-CHAIN AMINO ACID TRANSPORT SYSTEM PERMEASE PROTEIN LIVH"/>
    <property type="match status" value="1"/>
</dbReference>
<evidence type="ECO:0000256" key="5">
    <source>
        <dbReference type="ARBA" id="ARBA00022970"/>
    </source>
</evidence>
<feature type="transmembrane region" description="Helical" evidence="9">
    <location>
        <begin position="131"/>
        <end position="153"/>
    </location>
</feature>
<evidence type="ECO:0000256" key="8">
    <source>
        <dbReference type="ARBA" id="ARBA00037998"/>
    </source>
</evidence>
<evidence type="ECO:0000256" key="6">
    <source>
        <dbReference type="ARBA" id="ARBA00022989"/>
    </source>
</evidence>
<dbReference type="Pfam" id="PF02653">
    <property type="entry name" value="BPD_transp_2"/>
    <property type="match status" value="1"/>
</dbReference>
<feature type="transmembrane region" description="Helical" evidence="9">
    <location>
        <begin position="91"/>
        <end position="111"/>
    </location>
</feature>
<feature type="transmembrane region" description="Helical" evidence="9">
    <location>
        <begin position="183"/>
        <end position="205"/>
    </location>
</feature>
<dbReference type="EMBL" id="JACTVM010000002">
    <property type="protein sequence ID" value="MBC9226491.1"/>
    <property type="molecule type" value="Genomic_DNA"/>
</dbReference>
<feature type="transmembrane region" description="Helical" evidence="9">
    <location>
        <begin position="250"/>
        <end position="275"/>
    </location>
</feature>
<keyword evidence="7 9" id="KW-0472">Membrane</keyword>
<evidence type="ECO:0000256" key="9">
    <source>
        <dbReference type="SAM" id="Phobius"/>
    </source>
</evidence>
<dbReference type="Proteomes" id="UP000620591">
    <property type="component" value="Unassembled WGS sequence"/>
</dbReference>
<gene>
    <name evidence="10" type="ORF">IBG24_09200</name>
</gene>
<accession>A0A8I0K0L1</accession>
<comment type="similarity">
    <text evidence="8">Belongs to the binding-protein-dependent transport system permease family. LivHM subfamily.</text>
</comment>
<dbReference type="InterPro" id="IPR052157">
    <property type="entry name" value="BCAA_transport_permease"/>
</dbReference>
<keyword evidence="6 9" id="KW-1133">Transmembrane helix</keyword>
<dbReference type="GO" id="GO:0005886">
    <property type="term" value="C:plasma membrane"/>
    <property type="evidence" value="ECO:0007669"/>
    <property type="project" value="UniProtKB-SubCell"/>
</dbReference>
<keyword evidence="4 9" id="KW-0812">Transmembrane</keyword>
<evidence type="ECO:0000313" key="11">
    <source>
        <dbReference type="Proteomes" id="UP000620591"/>
    </source>
</evidence>
<organism evidence="10 11">
    <name type="scientific">Aeromicrobium senzhongii</name>
    <dbReference type="NCBI Taxonomy" id="2663859"/>
    <lineage>
        <taxon>Bacteria</taxon>
        <taxon>Bacillati</taxon>
        <taxon>Actinomycetota</taxon>
        <taxon>Actinomycetes</taxon>
        <taxon>Propionibacteriales</taxon>
        <taxon>Nocardioidaceae</taxon>
        <taxon>Aeromicrobium</taxon>
    </lineage>
</organism>
<dbReference type="GO" id="GO:0022857">
    <property type="term" value="F:transmembrane transporter activity"/>
    <property type="evidence" value="ECO:0007669"/>
    <property type="project" value="InterPro"/>
</dbReference>
<keyword evidence="5" id="KW-0029">Amino-acid transport</keyword>
<evidence type="ECO:0000256" key="4">
    <source>
        <dbReference type="ARBA" id="ARBA00022692"/>
    </source>
</evidence>
<evidence type="ECO:0000256" key="3">
    <source>
        <dbReference type="ARBA" id="ARBA00022475"/>
    </source>
</evidence>
<feature type="transmembrane region" description="Helical" evidence="9">
    <location>
        <begin position="57"/>
        <end position="79"/>
    </location>
</feature>
<feature type="transmembrane region" description="Helical" evidence="9">
    <location>
        <begin position="217"/>
        <end position="243"/>
    </location>
</feature>
<comment type="caution">
    <text evidence="10">The sequence shown here is derived from an EMBL/GenBank/DDBJ whole genome shotgun (WGS) entry which is preliminary data.</text>
</comment>
<sequence length="297" mass="31152">MTQAILSGVGIGALYVLMSIGFALELKIADIVNAAHGVFVVLGMYVTLVAVQNDVPVVMAIVLATLAVGLLSYPIYTILIRSAKATSGHRVQLVFTLLLISSFTVLYQLFFGADIQTLGVKFRSIEVPGGYMTTAQVAAVVIAIVVAFSLWAISKYSMIGKLAHVASQYPLGARSVGVPVDKIYLGVFVIAGLLAGLAGGVIMTFQPVEPTLGLQYITIVFLVALVARTHLLGCLALGIAYGVTQSVLSYLLDASIASTLTLVVFLAALVGGHAIRQVSAVARRVFGQRNAEVGLAQ</sequence>
<evidence type="ECO:0000313" key="10">
    <source>
        <dbReference type="EMBL" id="MBC9226491.1"/>
    </source>
</evidence>
<evidence type="ECO:0000256" key="2">
    <source>
        <dbReference type="ARBA" id="ARBA00022448"/>
    </source>
</evidence>
<dbReference type="RefSeq" id="WP_187769339.1">
    <property type="nucleotide sequence ID" value="NZ_JACTVM010000002.1"/>
</dbReference>
<feature type="transmembrane region" description="Helical" evidence="9">
    <location>
        <begin position="6"/>
        <end position="24"/>
    </location>
</feature>
<evidence type="ECO:0000256" key="7">
    <source>
        <dbReference type="ARBA" id="ARBA00023136"/>
    </source>
</evidence>
<dbReference type="GO" id="GO:0006865">
    <property type="term" value="P:amino acid transport"/>
    <property type="evidence" value="ECO:0007669"/>
    <property type="project" value="UniProtKB-KW"/>
</dbReference>
<name>A0A8I0K0L1_9ACTN</name>
<comment type="subcellular location">
    <subcellularLocation>
        <location evidence="1">Cell membrane</location>
        <topology evidence="1">Multi-pass membrane protein</topology>
    </subcellularLocation>
</comment>
<protein>
    <submittedName>
        <fullName evidence="10">Branched-chain amino acid ABC transporter permease</fullName>
    </submittedName>
</protein>
<reference evidence="10" key="1">
    <citation type="submission" date="2020-09" db="EMBL/GenBank/DDBJ databases">
        <title>Novel species in genus Aeromicrobium.</title>
        <authorList>
            <person name="Zhang G."/>
        </authorList>
    </citation>
    <scope>NUCLEOTIDE SEQUENCE</scope>
    <source>
        <strain evidence="10">Zg-636</strain>
    </source>
</reference>
<feature type="transmembrane region" description="Helical" evidence="9">
    <location>
        <begin position="31"/>
        <end position="51"/>
    </location>
</feature>
<keyword evidence="3" id="KW-1003">Cell membrane</keyword>
<dbReference type="InterPro" id="IPR001851">
    <property type="entry name" value="ABC_transp_permease"/>
</dbReference>
<proteinExistence type="inferred from homology"/>
<dbReference type="PANTHER" id="PTHR11795:SF449">
    <property type="entry name" value="BRANCHED-CHAIN AMINO ACID TRANSPORT PERMEASE PROTEIN LIVH-RELATED"/>
    <property type="match status" value="1"/>
</dbReference>
<dbReference type="AlphaFoldDB" id="A0A8I0K0L1"/>
<evidence type="ECO:0000256" key="1">
    <source>
        <dbReference type="ARBA" id="ARBA00004651"/>
    </source>
</evidence>